<gene>
    <name evidence="1" type="ORF">EXY25_14190</name>
</gene>
<dbReference type="PROSITE" id="PS51257">
    <property type="entry name" value="PROKAR_LIPOPROTEIN"/>
    <property type="match status" value="1"/>
</dbReference>
<sequence length="129" mass="14771">MKFIVLVVVFNVLLGCRDKWYEPRIKVMHSSNVVLNVSYSDGKKYEKIYYECNMYYLGQESSRVTSIEYVYDNKVYYYEVGPSLLMLIKKEREVDPTTYFGLGPNGITIETSSGCEQSGEVILSPGSKS</sequence>
<dbReference type="Proteomes" id="UP000292544">
    <property type="component" value="Unassembled WGS sequence"/>
</dbReference>
<accession>A0ABY1WMQ1</accession>
<reference evidence="2" key="1">
    <citation type="submission" date="2019-02" db="EMBL/GenBank/DDBJ databases">
        <title>Draft genome sequence of Muricauda sp. 176CP4-71.</title>
        <authorList>
            <person name="Park J.-S."/>
        </authorList>
    </citation>
    <scope>NUCLEOTIDE SEQUENCE [LARGE SCALE GENOMIC DNA]</scope>
    <source>
        <strain evidence="2">176GS2-150</strain>
    </source>
</reference>
<comment type="caution">
    <text evidence="1">The sequence shown here is derived from an EMBL/GenBank/DDBJ whole genome shotgun (WGS) entry which is preliminary data.</text>
</comment>
<keyword evidence="2" id="KW-1185">Reference proteome</keyword>
<evidence type="ECO:0000313" key="2">
    <source>
        <dbReference type="Proteomes" id="UP000292544"/>
    </source>
</evidence>
<organism evidence="1 2">
    <name type="scientific">Corallincola spongiicola</name>
    <dbReference type="NCBI Taxonomy" id="2520508"/>
    <lineage>
        <taxon>Bacteria</taxon>
        <taxon>Pseudomonadati</taxon>
        <taxon>Pseudomonadota</taxon>
        <taxon>Gammaproteobacteria</taxon>
        <taxon>Alteromonadales</taxon>
        <taxon>Psychromonadaceae</taxon>
        <taxon>Corallincola</taxon>
    </lineage>
</organism>
<name>A0ABY1WMQ1_9GAMM</name>
<protein>
    <submittedName>
        <fullName evidence="1">Uncharacterized protein</fullName>
    </submittedName>
</protein>
<dbReference type="EMBL" id="SHLY01000005">
    <property type="protein sequence ID" value="TAA43696.1"/>
    <property type="molecule type" value="Genomic_DNA"/>
</dbReference>
<proteinExistence type="predicted"/>
<evidence type="ECO:0000313" key="1">
    <source>
        <dbReference type="EMBL" id="TAA43696.1"/>
    </source>
</evidence>
<dbReference type="RefSeq" id="WP_130567268.1">
    <property type="nucleotide sequence ID" value="NZ_SHLY01000005.1"/>
</dbReference>